<feature type="transmembrane region" description="Helical" evidence="1">
    <location>
        <begin position="125"/>
        <end position="142"/>
    </location>
</feature>
<keyword evidence="1" id="KW-1133">Transmembrane helix</keyword>
<feature type="transmembrane region" description="Helical" evidence="1">
    <location>
        <begin position="12"/>
        <end position="33"/>
    </location>
</feature>
<keyword evidence="1" id="KW-0812">Transmembrane</keyword>
<proteinExistence type="predicted"/>
<protein>
    <submittedName>
        <fullName evidence="2">Uncharacterized protein</fullName>
    </submittedName>
</protein>
<name>A0ABR5A939_9BACL</name>
<comment type="caution">
    <text evidence="2">The sequence shown here is derived from an EMBL/GenBank/DDBJ whole genome shotgun (WGS) entry which is preliminary data.</text>
</comment>
<evidence type="ECO:0000313" key="3">
    <source>
        <dbReference type="Proteomes" id="UP000054526"/>
    </source>
</evidence>
<sequence>MGQESGRQAERLLLFAVWAGTAVFGIAMVAAGWPQYWRYVASETAPLAWFETVLLVLISFIAALMAFVRVLTGNCRRVIWGWTAVAGGFIALALDERFALHERIRDRLLKPTGIRLLPWMEAGDWIIPIYTLCGLAAAWGIWRLLDIGKAARTFFIAALLLSACAAGMDTIDVRSLDQGMERLLQSIEEGLETAAMTCFLSAFLSAFTATLRSLASGAAQVRDADRQEERRSDML</sequence>
<evidence type="ECO:0000313" key="2">
    <source>
        <dbReference type="EMBL" id="KIL37524.1"/>
    </source>
</evidence>
<feature type="transmembrane region" description="Helical" evidence="1">
    <location>
        <begin position="191"/>
        <end position="211"/>
    </location>
</feature>
<dbReference type="RefSeq" id="WP_041059076.1">
    <property type="nucleotide sequence ID" value="NZ_JXAL01000001.1"/>
</dbReference>
<dbReference type="EMBL" id="JXAL01000001">
    <property type="protein sequence ID" value="KIL37524.1"/>
    <property type="molecule type" value="Genomic_DNA"/>
</dbReference>
<evidence type="ECO:0000256" key="1">
    <source>
        <dbReference type="SAM" id="Phobius"/>
    </source>
</evidence>
<keyword evidence="3" id="KW-1185">Reference proteome</keyword>
<feature type="transmembrane region" description="Helical" evidence="1">
    <location>
        <begin position="78"/>
        <end position="94"/>
    </location>
</feature>
<organism evidence="2 3">
    <name type="scientific">Cohnella kolymensis</name>
    <dbReference type="NCBI Taxonomy" id="1590652"/>
    <lineage>
        <taxon>Bacteria</taxon>
        <taxon>Bacillati</taxon>
        <taxon>Bacillota</taxon>
        <taxon>Bacilli</taxon>
        <taxon>Bacillales</taxon>
        <taxon>Paenibacillaceae</taxon>
        <taxon>Cohnella</taxon>
    </lineage>
</organism>
<feature type="transmembrane region" description="Helical" evidence="1">
    <location>
        <begin position="53"/>
        <end position="71"/>
    </location>
</feature>
<accession>A0ABR5A939</accession>
<gene>
    <name evidence="2" type="ORF">SD71_02525</name>
</gene>
<keyword evidence="1" id="KW-0472">Membrane</keyword>
<feature type="transmembrane region" description="Helical" evidence="1">
    <location>
        <begin position="154"/>
        <end position="171"/>
    </location>
</feature>
<dbReference type="Proteomes" id="UP000054526">
    <property type="component" value="Unassembled WGS sequence"/>
</dbReference>
<reference evidence="2 3" key="1">
    <citation type="submission" date="2014-12" db="EMBL/GenBank/DDBJ databases">
        <title>Draft genome sequence of Cohnella kolymensis strain B-2846.</title>
        <authorList>
            <person name="Karlyshev A.V."/>
            <person name="Kudryashova E.B."/>
        </authorList>
    </citation>
    <scope>NUCLEOTIDE SEQUENCE [LARGE SCALE GENOMIC DNA]</scope>
    <source>
        <strain evidence="2 3">VKM B-2846</strain>
    </source>
</reference>